<dbReference type="EMBL" id="LN868939">
    <property type="protein sequence ID" value="CRY81004.1"/>
    <property type="molecule type" value="Genomic_DNA"/>
</dbReference>
<dbReference type="Pfam" id="PF00440">
    <property type="entry name" value="TetR_N"/>
    <property type="match status" value="1"/>
</dbReference>
<dbReference type="SUPFAM" id="SSF48498">
    <property type="entry name" value="Tetracyclin repressor-like, C-terminal domain"/>
    <property type="match status" value="1"/>
</dbReference>
<dbReference type="GO" id="GO:0003700">
    <property type="term" value="F:DNA-binding transcription factor activity"/>
    <property type="evidence" value="ECO:0007669"/>
    <property type="project" value="TreeGrafter"/>
</dbReference>
<geneLocation type="plasmid" evidence="7">
    <name>2</name>
</geneLocation>
<dbReference type="Gene3D" id="1.10.357.10">
    <property type="entry name" value="Tetracycline Repressor, domain 2"/>
    <property type="match status" value="1"/>
</dbReference>
<dbReference type="InterPro" id="IPR050109">
    <property type="entry name" value="HTH-type_TetR-like_transc_reg"/>
</dbReference>
<keyword evidence="1" id="KW-0805">Transcription regulation</keyword>
<evidence type="ECO:0000256" key="3">
    <source>
        <dbReference type="ARBA" id="ARBA00023163"/>
    </source>
</evidence>
<name>A0A0H5P110_NOCFR</name>
<dbReference type="InterPro" id="IPR025996">
    <property type="entry name" value="MT1864/Rv1816-like_C"/>
</dbReference>
<dbReference type="InterPro" id="IPR009057">
    <property type="entry name" value="Homeodomain-like_sf"/>
</dbReference>
<organism evidence="7 8">
    <name type="scientific">Nocardia farcinica</name>
    <dbReference type="NCBI Taxonomy" id="37329"/>
    <lineage>
        <taxon>Bacteria</taxon>
        <taxon>Bacillati</taxon>
        <taxon>Actinomycetota</taxon>
        <taxon>Actinomycetes</taxon>
        <taxon>Mycobacteriales</taxon>
        <taxon>Nocardiaceae</taxon>
        <taxon>Nocardia</taxon>
    </lineage>
</organism>
<proteinExistence type="predicted"/>
<dbReference type="AlphaFoldDB" id="A0A0H5P110"/>
<gene>
    <name evidence="7" type="ORF">ERS450000_04156</name>
</gene>
<dbReference type="Pfam" id="PF13305">
    <property type="entry name" value="TetR_C_33"/>
    <property type="match status" value="1"/>
</dbReference>
<evidence type="ECO:0000256" key="4">
    <source>
        <dbReference type="PROSITE-ProRule" id="PRU00335"/>
    </source>
</evidence>
<protein>
    <submittedName>
        <fullName evidence="7">Division inhibitor protein</fullName>
    </submittedName>
</protein>
<evidence type="ECO:0000313" key="8">
    <source>
        <dbReference type="Proteomes" id="UP000057820"/>
    </source>
</evidence>
<dbReference type="PANTHER" id="PTHR30055">
    <property type="entry name" value="HTH-TYPE TRANSCRIPTIONAL REGULATOR RUTR"/>
    <property type="match status" value="1"/>
</dbReference>
<keyword evidence="3" id="KW-0804">Transcription</keyword>
<evidence type="ECO:0000259" key="6">
    <source>
        <dbReference type="PROSITE" id="PS50977"/>
    </source>
</evidence>
<evidence type="ECO:0000256" key="1">
    <source>
        <dbReference type="ARBA" id="ARBA00023015"/>
    </source>
</evidence>
<evidence type="ECO:0000256" key="5">
    <source>
        <dbReference type="SAM" id="MobiDB-lite"/>
    </source>
</evidence>
<keyword evidence="7" id="KW-0614">Plasmid</keyword>
<reference evidence="8" key="1">
    <citation type="submission" date="2015-03" db="EMBL/GenBank/DDBJ databases">
        <authorList>
            <consortium name="Pathogen Informatics"/>
        </authorList>
    </citation>
    <scope>NUCLEOTIDE SEQUENCE [LARGE SCALE GENOMIC DNA]</scope>
    <source>
        <strain evidence="8">NCTC11134</strain>
        <plasmid evidence="8">2</plasmid>
    </source>
</reference>
<evidence type="ECO:0000256" key="2">
    <source>
        <dbReference type="ARBA" id="ARBA00023125"/>
    </source>
</evidence>
<dbReference type="InterPro" id="IPR001647">
    <property type="entry name" value="HTH_TetR"/>
</dbReference>
<evidence type="ECO:0000313" key="7">
    <source>
        <dbReference type="EMBL" id="CRY81004.1"/>
    </source>
</evidence>
<dbReference type="Proteomes" id="UP000057820">
    <property type="component" value="Plasmid 2"/>
</dbReference>
<feature type="DNA-binding region" description="H-T-H motif" evidence="4">
    <location>
        <begin position="45"/>
        <end position="64"/>
    </location>
</feature>
<dbReference type="InterPro" id="IPR036271">
    <property type="entry name" value="Tet_transcr_reg_TetR-rel_C_sf"/>
</dbReference>
<dbReference type="KEGG" id="nfr:ERS450000_04156"/>
<sequence length="219" mass="23640">MCAGVNIGQMTTSQRPRRYHHGDLRNALVRAAAELAETGGPEAVTVRAAARCVGVTPTAAYRHFTNHEQLLRAAQEQAQHSLFAAMQEALALLPPDAAPVDRLAAVGRGYITFAQREPGLFRTAFCPNEENSGPQDWQAPAFQLLSSLLDELVEVGYTDPAQRPDAEYAAWAAVHGMAGLIVDKAVRHLGAQEREVAIDRTLEVVRLGLATGPKATPRN</sequence>
<feature type="domain" description="HTH tetR-type" evidence="6">
    <location>
        <begin position="22"/>
        <end position="82"/>
    </location>
</feature>
<dbReference type="PANTHER" id="PTHR30055:SF220">
    <property type="entry name" value="TETR-FAMILY REGULATORY PROTEIN"/>
    <property type="match status" value="1"/>
</dbReference>
<dbReference type="PROSITE" id="PS50977">
    <property type="entry name" value="HTH_TETR_2"/>
    <property type="match status" value="1"/>
</dbReference>
<accession>A0A0H5P110</accession>
<keyword evidence="2 4" id="KW-0238">DNA-binding</keyword>
<dbReference type="GO" id="GO:0000976">
    <property type="term" value="F:transcription cis-regulatory region binding"/>
    <property type="evidence" value="ECO:0007669"/>
    <property type="project" value="TreeGrafter"/>
</dbReference>
<feature type="region of interest" description="Disordered" evidence="5">
    <location>
        <begin position="1"/>
        <end position="20"/>
    </location>
</feature>
<dbReference type="SUPFAM" id="SSF46689">
    <property type="entry name" value="Homeodomain-like"/>
    <property type="match status" value="1"/>
</dbReference>